<name>A0A381QUC8_9ZZZZ</name>
<keyword evidence="2" id="KW-0378">Hydrolase</keyword>
<dbReference type="NCBIfam" id="TIGR00330">
    <property type="entry name" value="glpX"/>
    <property type="match status" value="1"/>
</dbReference>
<evidence type="ECO:0000256" key="3">
    <source>
        <dbReference type="ARBA" id="ARBA00023211"/>
    </source>
</evidence>
<proteinExistence type="predicted"/>
<evidence type="ECO:0000256" key="4">
    <source>
        <dbReference type="ARBA" id="ARBA00023277"/>
    </source>
</evidence>
<dbReference type="Gene3D" id="3.40.190.90">
    <property type="match status" value="1"/>
</dbReference>
<dbReference type="PANTHER" id="PTHR30447">
    <property type="entry name" value="FRUCTOSE-1,6-BISPHOSPHATASE CLASS 2"/>
    <property type="match status" value="1"/>
</dbReference>
<dbReference type="CDD" id="cd01516">
    <property type="entry name" value="FBPase_glpX"/>
    <property type="match status" value="1"/>
</dbReference>
<evidence type="ECO:0000256" key="2">
    <source>
        <dbReference type="ARBA" id="ARBA00022801"/>
    </source>
</evidence>
<dbReference type="GO" id="GO:0005829">
    <property type="term" value="C:cytosol"/>
    <property type="evidence" value="ECO:0007669"/>
    <property type="project" value="TreeGrafter"/>
</dbReference>
<keyword evidence="1" id="KW-0479">Metal-binding</keyword>
<dbReference type="InterPro" id="IPR004464">
    <property type="entry name" value="FBPase_class-2/SBPase"/>
</dbReference>
<keyword evidence="3" id="KW-0464">Manganese</keyword>
<dbReference type="AlphaFoldDB" id="A0A381QUC8"/>
<dbReference type="Pfam" id="PF03320">
    <property type="entry name" value="FBPase_glpX"/>
    <property type="match status" value="1"/>
</dbReference>
<evidence type="ECO:0008006" key="6">
    <source>
        <dbReference type="Google" id="ProtNLM"/>
    </source>
</evidence>
<evidence type="ECO:0000256" key="1">
    <source>
        <dbReference type="ARBA" id="ARBA00022723"/>
    </source>
</evidence>
<gene>
    <name evidence="5" type="ORF">METZ01_LOCUS35829</name>
</gene>
<dbReference type="GO" id="GO:0006094">
    <property type="term" value="P:gluconeogenesis"/>
    <property type="evidence" value="ECO:0007669"/>
    <property type="project" value="InterPro"/>
</dbReference>
<evidence type="ECO:0000313" key="5">
    <source>
        <dbReference type="EMBL" id="SUZ82975.1"/>
    </source>
</evidence>
<accession>A0A381QUC8</accession>
<dbReference type="GO" id="GO:0046872">
    <property type="term" value="F:metal ion binding"/>
    <property type="evidence" value="ECO:0007669"/>
    <property type="project" value="UniProtKB-KW"/>
</dbReference>
<dbReference type="GO" id="GO:0030388">
    <property type="term" value="P:fructose 1,6-bisphosphate metabolic process"/>
    <property type="evidence" value="ECO:0007669"/>
    <property type="project" value="TreeGrafter"/>
</dbReference>
<dbReference type="PANTHER" id="PTHR30447:SF0">
    <property type="entry name" value="FRUCTOSE-1,6-BISPHOSPHATASE 1 CLASS 2-RELATED"/>
    <property type="match status" value="1"/>
</dbReference>
<dbReference type="SUPFAM" id="SSF56655">
    <property type="entry name" value="Carbohydrate phosphatase"/>
    <property type="match status" value="1"/>
</dbReference>
<sequence>MDSVDTHDLIFPYLLRKVTEKAALASYDWIGRGDKEGGDKAAVDAMRVSLNELKLNGTVVIGEGEKDEAPQLYNGEVFGDKNAEDHLDIAVDPVEGTTFLAGGQTNAMAVIATAPKGTMLDPGPAFYMEKFAAPAETKGKIDMNWSTEKKLKTVARLIEKDLKDLTVFVLDKPRHRGLVEEIHEAGARVTLYPAGDVAGAIMAAIPDTEVDVLMGTGGTPEGIISACAIRAMGGEFQGRINPQLATEIVSVRDAGFDTDRWYERDELIGSDDVHFCATGITSGLLFSGVKLTKHHFMTETLIVTGSSREQVSLTNWHNR</sequence>
<protein>
    <recommendedName>
        <fullName evidence="6">Fructose-1,6-bisphosphatase</fullName>
    </recommendedName>
</protein>
<dbReference type="Gene3D" id="3.30.540.10">
    <property type="entry name" value="Fructose-1,6-Bisphosphatase, subunit A, domain 1"/>
    <property type="match status" value="1"/>
</dbReference>
<reference evidence="5" key="1">
    <citation type="submission" date="2018-05" db="EMBL/GenBank/DDBJ databases">
        <authorList>
            <person name="Lanie J.A."/>
            <person name="Ng W.-L."/>
            <person name="Kazmierczak K.M."/>
            <person name="Andrzejewski T.M."/>
            <person name="Davidsen T.M."/>
            <person name="Wayne K.J."/>
            <person name="Tettelin H."/>
            <person name="Glass J.I."/>
            <person name="Rusch D."/>
            <person name="Podicherti R."/>
            <person name="Tsui H.-C.T."/>
            <person name="Winkler M.E."/>
        </authorList>
    </citation>
    <scope>NUCLEOTIDE SEQUENCE</scope>
</reference>
<keyword evidence="4" id="KW-0119">Carbohydrate metabolism</keyword>
<dbReference type="GO" id="GO:0006071">
    <property type="term" value="P:glycerol metabolic process"/>
    <property type="evidence" value="ECO:0007669"/>
    <property type="project" value="InterPro"/>
</dbReference>
<dbReference type="PIRSF" id="PIRSF004532">
    <property type="entry name" value="GlpX"/>
    <property type="match status" value="1"/>
</dbReference>
<dbReference type="GO" id="GO:0042132">
    <property type="term" value="F:fructose 1,6-bisphosphate 1-phosphatase activity"/>
    <property type="evidence" value="ECO:0007669"/>
    <property type="project" value="InterPro"/>
</dbReference>
<dbReference type="EMBL" id="UINC01001530">
    <property type="protein sequence ID" value="SUZ82975.1"/>
    <property type="molecule type" value="Genomic_DNA"/>
</dbReference>
<organism evidence="5">
    <name type="scientific">marine metagenome</name>
    <dbReference type="NCBI Taxonomy" id="408172"/>
    <lineage>
        <taxon>unclassified sequences</taxon>
        <taxon>metagenomes</taxon>
        <taxon>ecological metagenomes</taxon>
    </lineage>
</organism>